<dbReference type="Proteomes" id="UP000076858">
    <property type="component" value="Unassembled WGS sequence"/>
</dbReference>
<reference evidence="1 2" key="1">
    <citation type="submission" date="2016-03" db="EMBL/GenBank/DDBJ databases">
        <title>EvidentialGene: Evidence-directed Construction of Genes on Genomes.</title>
        <authorList>
            <person name="Gilbert D.G."/>
            <person name="Choi J.-H."/>
            <person name="Mockaitis K."/>
            <person name="Colbourne J."/>
            <person name="Pfrender M."/>
        </authorList>
    </citation>
    <scope>NUCLEOTIDE SEQUENCE [LARGE SCALE GENOMIC DNA]</scope>
    <source>
        <strain evidence="1 2">Xinb3</strain>
        <tissue evidence="1">Complete organism</tissue>
    </source>
</reference>
<dbReference type="AlphaFoldDB" id="A0A164EN40"/>
<protein>
    <submittedName>
        <fullName evidence="1">Uncharacterized protein</fullName>
    </submittedName>
</protein>
<evidence type="ECO:0000313" key="2">
    <source>
        <dbReference type="Proteomes" id="UP000076858"/>
    </source>
</evidence>
<gene>
    <name evidence="1" type="ORF">APZ42_008419</name>
</gene>
<proteinExistence type="predicted"/>
<dbReference type="EMBL" id="LRGB01023121">
    <property type="protein sequence ID" value="KZR96955.1"/>
    <property type="molecule type" value="Genomic_DNA"/>
</dbReference>
<name>A0A164EN40_9CRUS</name>
<organism evidence="1 2">
    <name type="scientific">Daphnia magna</name>
    <dbReference type="NCBI Taxonomy" id="35525"/>
    <lineage>
        <taxon>Eukaryota</taxon>
        <taxon>Metazoa</taxon>
        <taxon>Ecdysozoa</taxon>
        <taxon>Arthropoda</taxon>
        <taxon>Crustacea</taxon>
        <taxon>Branchiopoda</taxon>
        <taxon>Diplostraca</taxon>
        <taxon>Cladocera</taxon>
        <taxon>Anomopoda</taxon>
        <taxon>Daphniidae</taxon>
        <taxon>Daphnia</taxon>
    </lineage>
</organism>
<evidence type="ECO:0000313" key="1">
    <source>
        <dbReference type="EMBL" id="KZR96955.1"/>
    </source>
</evidence>
<comment type="caution">
    <text evidence="1">The sequence shown here is derived from an EMBL/GenBank/DDBJ whole genome shotgun (WGS) entry which is preliminary data.</text>
</comment>
<keyword evidence="2" id="KW-1185">Reference proteome</keyword>
<sequence length="52" mass="6324">MFLTARWQYKLSIYLLKNGQLSKKSCLYKKGQTAFRIKICKKRLFFEFDKIV</sequence>
<accession>A0A164EN40</accession>